<protein>
    <recommendedName>
        <fullName evidence="4">DUF3828 domain-containing protein</fullName>
    </recommendedName>
</protein>
<dbReference type="EMBL" id="FRBW01000001">
    <property type="protein sequence ID" value="SHL55927.1"/>
    <property type="molecule type" value="Genomic_DNA"/>
</dbReference>
<dbReference type="RefSeq" id="WP_073009299.1">
    <property type="nucleotide sequence ID" value="NZ_FRBW01000001.1"/>
</dbReference>
<feature type="signal peptide" evidence="1">
    <location>
        <begin position="1"/>
        <end position="19"/>
    </location>
</feature>
<name>A0A1M7BLY1_9HYPH</name>
<dbReference type="STRING" id="735517.SAMN05444272_0886"/>
<organism evidence="2 3">
    <name type="scientific">Roseibium suaedae</name>
    <dbReference type="NCBI Taxonomy" id="735517"/>
    <lineage>
        <taxon>Bacteria</taxon>
        <taxon>Pseudomonadati</taxon>
        <taxon>Pseudomonadota</taxon>
        <taxon>Alphaproteobacteria</taxon>
        <taxon>Hyphomicrobiales</taxon>
        <taxon>Stappiaceae</taxon>
        <taxon>Roseibium</taxon>
    </lineage>
</organism>
<gene>
    <name evidence="2" type="ORF">SAMN05444272_0886</name>
</gene>
<reference evidence="2 3" key="1">
    <citation type="submission" date="2016-11" db="EMBL/GenBank/DDBJ databases">
        <authorList>
            <person name="Jaros S."/>
            <person name="Januszkiewicz K."/>
            <person name="Wedrychowicz H."/>
        </authorList>
    </citation>
    <scope>NUCLEOTIDE SEQUENCE [LARGE SCALE GENOMIC DNA]</scope>
    <source>
        <strain evidence="2 3">DSM 22153</strain>
    </source>
</reference>
<evidence type="ECO:0000313" key="3">
    <source>
        <dbReference type="Proteomes" id="UP000186002"/>
    </source>
</evidence>
<feature type="chain" id="PRO_5009924196" description="DUF3828 domain-containing protein" evidence="1">
    <location>
        <begin position="20"/>
        <end position="172"/>
    </location>
</feature>
<proteinExistence type="predicted"/>
<dbReference type="OrthoDB" id="7916410at2"/>
<evidence type="ECO:0000256" key="1">
    <source>
        <dbReference type="SAM" id="SignalP"/>
    </source>
</evidence>
<accession>A0A1M7BLY1</accession>
<keyword evidence="1" id="KW-0732">Signal</keyword>
<dbReference type="Proteomes" id="UP000186002">
    <property type="component" value="Unassembled WGS sequence"/>
</dbReference>
<evidence type="ECO:0008006" key="4">
    <source>
        <dbReference type="Google" id="ProtNLM"/>
    </source>
</evidence>
<keyword evidence="3" id="KW-1185">Reference proteome</keyword>
<dbReference type="AlphaFoldDB" id="A0A1M7BLY1"/>
<evidence type="ECO:0000313" key="2">
    <source>
        <dbReference type="EMBL" id="SHL55927.1"/>
    </source>
</evidence>
<sequence length="172" mass="18885">MKTFWLLAAVMVLPVQALAADATAPVRDVMAAAEANWAENPGDYQDYFSDKRLASLYSAEFAALYRKAADTPSAKEMGSPFDWDVIVNGQDGCPLKNLSIEAARPEGGVTRVTAKFQGLTCFGTDPEYQAYSETYFNVIEEKGRAVIDDIQTPMENELLSIRNELTAQISSQ</sequence>